<evidence type="ECO:0000256" key="1">
    <source>
        <dbReference type="ARBA" id="ARBA00010944"/>
    </source>
</evidence>
<comment type="function">
    <text evidence="2">Catalyzes the reduction of dTDP-6-deoxy-L-lyxo-4-hexulose to yield dTDP-L-rhamnose.</text>
</comment>
<comment type="similarity">
    <text evidence="1 2">Belongs to the dTDP-4-dehydrorhamnose reductase family.</text>
</comment>
<reference evidence="4 5" key="1">
    <citation type="submission" date="2023-07" db="EMBL/GenBank/DDBJ databases">
        <title>Genomic Encyclopedia of Type Strains, Phase IV (KMG-IV): sequencing the most valuable type-strain genomes for metagenomic binning, comparative biology and taxonomic classification.</title>
        <authorList>
            <person name="Goeker M."/>
        </authorList>
    </citation>
    <scope>NUCLEOTIDE SEQUENCE [LARGE SCALE GENOMIC DNA]</scope>
    <source>
        <strain evidence="4 5">DSM 19598</strain>
    </source>
</reference>
<evidence type="ECO:0000313" key="5">
    <source>
        <dbReference type="Proteomes" id="UP001242313"/>
    </source>
</evidence>
<keyword evidence="2 4" id="KW-0560">Oxidoreductase</keyword>
<dbReference type="SUPFAM" id="SSF51735">
    <property type="entry name" value="NAD(P)-binding Rossmann-fold domains"/>
    <property type="match status" value="1"/>
</dbReference>
<dbReference type="Pfam" id="PF04321">
    <property type="entry name" value="RmlD_sub_bind"/>
    <property type="match status" value="1"/>
</dbReference>
<dbReference type="PANTHER" id="PTHR10491:SF4">
    <property type="entry name" value="METHIONINE ADENOSYLTRANSFERASE 2 SUBUNIT BETA"/>
    <property type="match status" value="1"/>
</dbReference>
<dbReference type="RefSeq" id="WP_307191709.1">
    <property type="nucleotide sequence ID" value="NZ_JAUSUN010000008.1"/>
</dbReference>
<dbReference type="InterPro" id="IPR029903">
    <property type="entry name" value="RmlD-like-bd"/>
</dbReference>
<dbReference type="PANTHER" id="PTHR10491">
    <property type="entry name" value="DTDP-4-DEHYDRORHAMNOSE REDUCTASE"/>
    <property type="match status" value="1"/>
</dbReference>
<name>A0ABU0FUJ3_9BACI</name>
<feature type="domain" description="RmlD-like substrate binding" evidence="3">
    <location>
        <begin position="1"/>
        <end position="219"/>
    </location>
</feature>
<evidence type="ECO:0000313" key="4">
    <source>
        <dbReference type="EMBL" id="MDQ0413584.1"/>
    </source>
</evidence>
<dbReference type="Proteomes" id="UP001242313">
    <property type="component" value="Unassembled WGS sequence"/>
</dbReference>
<keyword evidence="2" id="KW-0521">NADP</keyword>
<dbReference type="Gene3D" id="3.40.50.720">
    <property type="entry name" value="NAD(P)-binding Rossmann-like Domain"/>
    <property type="match status" value="1"/>
</dbReference>
<dbReference type="GO" id="GO:0008831">
    <property type="term" value="F:dTDP-4-dehydrorhamnose reductase activity"/>
    <property type="evidence" value="ECO:0007669"/>
    <property type="project" value="UniProtKB-EC"/>
</dbReference>
<comment type="pathway">
    <text evidence="2">Carbohydrate biosynthesis; dTDP-L-rhamnose biosynthesis.</text>
</comment>
<dbReference type="CDD" id="cd05254">
    <property type="entry name" value="dTDP_HR_like_SDR_e"/>
    <property type="match status" value="1"/>
</dbReference>
<proteinExistence type="inferred from homology"/>
<dbReference type="EMBL" id="JAUSUN010000008">
    <property type="protein sequence ID" value="MDQ0413584.1"/>
    <property type="molecule type" value="Genomic_DNA"/>
</dbReference>
<dbReference type="InterPro" id="IPR036291">
    <property type="entry name" value="NAD(P)-bd_dom_sf"/>
</dbReference>
<keyword evidence="5" id="KW-1185">Reference proteome</keyword>
<organism evidence="4 5">
    <name type="scientific">Mesobacillus stamsii</name>
    <dbReference type="NCBI Taxonomy" id="225347"/>
    <lineage>
        <taxon>Bacteria</taxon>
        <taxon>Bacillati</taxon>
        <taxon>Bacillota</taxon>
        <taxon>Bacilli</taxon>
        <taxon>Bacillales</taxon>
        <taxon>Bacillaceae</taxon>
        <taxon>Mesobacillus</taxon>
    </lineage>
</organism>
<gene>
    <name evidence="4" type="ORF">J2S25_001788</name>
</gene>
<comment type="caution">
    <text evidence="4">The sequence shown here is derived from an EMBL/GenBank/DDBJ whole genome shotgun (WGS) entry which is preliminary data.</text>
</comment>
<evidence type="ECO:0000259" key="3">
    <source>
        <dbReference type="Pfam" id="PF04321"/>
    </source>
</evidence>
<sequence>MKILILGGKGMAGHMVTDYLSRIDRYEVSFTSRTGEGIPLDAANFDEVKGLISDKQPDVIINCIGLLNDQAAANLVEAIKVNSLLPHVLAETASLYEGKVIHISTDCVFSGEKGSYAETDLLDGTSIYAKTKALGEITHAPHLTIRTSIIGPELKESGIGLFHWFQQQTGMVNGFTNVWWNGVTTLELAKGIDHVIQKNITGLLHLTAPQPISKHDLLMLLQQSFQKNDVKIIEDGRLSIDRTLVSTRKDFDYQVPDYPEMISALANWMKQNG</sequence>
<accession>A0ABU0FUJ3</accession>
<protein>
    <recommendedName>
        <fullName evidence="2">dTDP-4-dehydrorhamnose reductase</fullName>
        <ecNumber evidence="2">1.1.1.133</ecNumber>
    </recommendedName>
</protein>
<evidence type="ECO:0000256" key="2">
    <source>
        <dbReference type="RuleBase" id="RU364082"/>
    </source>
</evidence>
<dbReference type="EC" id="1.1.1.133" evidence="2"/>
<dbReference type="InterPro" id="IPR005913">
    <property type="entry name" value="dTDP_dehydrorham_reduct"/>
</dbReference>